<dbReference type="PIRSF" id="PIRSF001435">
    <property type="entry name" value="Nth"/>
    <property type="match status" value="1"/>
</dbReference>
<dbReference type="PROSITE" id="PS01155">
    <property type="entry name" value="ENDONUCLEASE_III_2"/>
    <property type="match status" value="1"/>
</dbReference>
<dbReference type="Gene3D" id="1.10.340.30">
    <property type="entry name" value="Hypothetical protein, domain 2"/>
    <property type="match status" value="1"/>
</dbReference>
<dbReference type="SMART" id="SM00478">
    <property type="entry name" value="ENDO3c"/>
    <property type="match status" value="1"/>
</dbReference>
<evidence type="ECO:0000256" key="3">
    <source>
        <dbReference type="ARBA" id="ARBA00022723"/>
    </source>
</evidence>
<evidence type="ECO:0000256" key="7">
    <source>
        <dbReference type="ARBA" id="ARBA00023014"/>
    </source>
</evidence>
<keyword evidence="12" id="KW-0540">Nuclease</keyword>
<dbReference type="Pfam" id="PF00730">
    <property type="entry name" value="HhH-GPD"/>
    <property type="match status" value="1"/>
</dbReference>
<keyword evidence="4 10" id="KW-0227">DNA damage</keyword>
<comment type="similarity">
    <text evidence="1 10">Belongs to the Nth/MutY family.</text>
</comment>
<dbReference type="InterPro" id="IPR004036">
    <property type="entry name" value="Endonuclease-III-like_CS2"/>
</dbReference>
<dbReference type="RefSeq" id="WP_318531160.1">
    <property type="nucleotide sequence ID" value="NZ_JBHTOF010000099.1"/>
</dbReference>
<dbReference type="EMBL" id="JBHTOF010000099">
    <property type="protein sequence ID" value="MFD1466231.1"/>
    <property type="molecule type" value="Genomic_DNA"/>
</dbReference>
<dbReference type="CDD" id="cd00056">
    <property type="entry name" value="ENDO3c"/>
    <property type="match status" value="1"/>
</dbReference>
<evidence type="ECO:0000313" key="12">
    <source>
        <dbReference type="EMBL" id="MFD1466231.1"/>
    </source>
</evidence>
<dbReference type="InterPro" id="IPR003265">
    <property type="entry name" value="HhH-GPD_domain"/>
</dbReference>
<evidence type="ECO:0000256" key="8">
    <source>
        <dbReference type="ARBA" id="ARBA00023204"/>
    </source>
</evidence>
<comment type="catalytic activity">
    <reaction evidence="10">
        <text>2'-deoxyribonucleotide-(2'-deoxyribose 5'-phosphate)-2'-deoxyribonucleotide-DNA = a 3'-end 2'-deoxyribonucleotide-(2,3-dehydro-2,3-deoxyribose 5'-phosphate)-DNA + a 5'-end 5'-phospho-2'-deoxyribonucleoside-DNA + H(+)</text>
        <dbReference type="Rhea" id="RHEA:66592"/>
        <dbReference type="Rhea" id="RHEA-COMP:13180"/>
        <dbReference type="Rhea" id="RHEA-COMP:16897"/>
        <dbReference type="Rhea" id="RHEA-COMP:17067"/>
        <dbReference type="ChEBI" id="CHEBI:15378"/>
        <dbReference type="ChEBI" id="CHEBI:136412"/>
        <dbReference type="ChEBI" id="CHEBI:157695"/>
        <dbReference type="ChEBI" id="CHEBI:167181"/>
        <dbReference type="EC" id="4.2.99.18"/>
    </reaction>
</comment>
<name>A0ABW4DR32_9LACO</name>
<keyword evidence="3 10" id="KW-0479">Metal-binding</keyword>
<comment type="cofactor">
    <cofactor evidence="10">
        <name>[4Fe-4S] cluster</name>
        <dbReference type="ChEBI" id="CHEBI:49883"/>
    </cofactor>
    <text evidence="10">Binds 1 [4Fe-4S] cluster.</text>
</comment>
<dbReference type="HAMAP" id="MF_00942">
    <property type="entry name" value="Nth"/>
    <property type="match status" value="1"/>
</dbReference>
<evidence type="ECO:0000256" key="10">
    <source>
        <dbReference type="HAMAP-Rule" id="MF_00942"/>
    </source>
</evidence>
<gene>
    <name evidence="10 12" type="primary">nth</name>
    <name evidence="12" type="ORF">ACFQ4L_09170</name>
</gene>
<feature type="binding site" evidence="10">
    <location>
        <position position="202"/>
    </location>
    <ligand>
        <name>[4Fe-4S] cluster</name>
        <dbReference type="ChEBI" id="CHEBI:49883"/>
    </ligand>
</feature>
<protein>
    <recommendedName>
        <fullName evidence="10">Endonuclease III</fullName>
        <ecNumber evidence="10">4.2.99.18</ecNumber>
    </recommendedName>
    <alternativeName>
        <fullName evidence="10">DNA-(apurinic or apyrimidinic site) lyase</fullName>
    </alternativeName>
</protein>
<feature type="binding site" evidence="10">
    <location>
        <position position="199"/>
    </location>
    <ligand>
        <name>[4Fe-4S] cluster</name>
        <dbReference type="ChEBI" id="CHEBI:49883"/>
    </ligand>
</feature>
<evidence type="ECO:0000256" key="9">
    <source>
        <dbReference type="ARBA" id="ARBA00023295"/>
    </source>
</evidence>
<dbReference type="InterPro" id="IPR011257">
    <property type="entry name" value="DNA_glycosylase"/>
</dbReference>
<evidence type="ECO:0000256" key="6">
    <source>
        <dbReference type="ARBA" id="ARBA00023004"/>
    </source>
</evidence>
<keyword evidence="10" id="KW-0238">DNA-binding</keyword>
<keyword evidence="9 10" id="KW-0326">Glycosidase</keyword>
<dbReference type="PANTHER" id="PTHR10359:SF18">
    <property type="entry name" value="ENDONUCLEASE III"/>
    <property type="match status" value="1"/>
</dbReference>
<comment type="caution">
    <text evidence="12">The sequence shown here is derived from an EMBL/GenBank/DDBJ whole genome shotgun (WGS) entry which is preliminary data.</text>
</comment>
<organism evidence="12 13">
    <name type="scientific">Lapidilactobacillus mulanensis</name>
    <dbReference type="NCBI Taxonomy" id="2485999"/>
    <lineage>
        <taxon>Bacteria</taxon>
        <taxon>Bacillati</taxon>
        <taxon>Bacillota</taxon>
        <taxon>Bacilli</taxon>
        <taxon>Lactobacillales</taxon>
        <taxon>Lactobacillaceae</taxon>
        <taxon>Lapidilactobacillus</taxon>
    </lineage>
</organism>
<dbReference type="InterPro" id="IPR023170">
    <property type="entry name" value="HhH_base_excis_C"/>
</dbReference>
<proteinExistence type="inferred from homology"/>
<dbReference type="PANTHER" id="PTHR10359">
    <property type="entry name" value="A/G-SPECIFIC ADENINE GLYCOSYLASE/ENDONUCLEASE III"/>
    <property type="match status" value="1"/>
</dbReference>
<dbReference type="InterPro" id="IPR000445">
    <property type="entry name" value="HhH_motif"/>
</dbReference>
<sequence>MMVMLNQSQTKWAVEEIMQLFSNARPSLDARTPFQIAVSVLLSAQATDVSVNKVTPTLFQTFPDPAAFATLTPEEVEPYIKSIGLYHNKAKHIVALSQKLVADFNGEIPKTMAELTSLPGIGRKSASVILGDAFGVPAFAVDTHITRIAKRLKIAKEKDSVLQIEKNITRALPQSEWIDGHHAMIYFGREVCSARSPKCVTCPLLKICAFGQQYVQSQN</sequence>
<evidence type="ECO:0000259" key="11">
    <source>
        <dbReference type="SMART" id="SM00478"/>
    </source>
</evidence>
<keyword evidence="6 10" id="KW-0408">Iron</keyword>
<evidence type="ECO:0000313" key="13">
    <source>
        <dbReference type="Proteomes" id="UP001597244"/>
    </source>
</evidence>
<keyword evidence="8 10" id="KW-0234">DNA repair</keyword>
<evidence type="ECO:0000256" key="5">
    <source>
        <dbReference type="ARBA" id="ARBA00022801"/>
    </source>
</evidence>
<dbReference type="GO" id="GO:0140078">
    <property type="term" value="F:class I DNA-(apurinic or apyrimidinic site) endonuclease activity"/>
    <property type="evidence" value="ECO:0007669"/>
    <property type="project" value="UniProtKB-EC"/>
</dbReference>
<evidence type="ECO:0000256" key="2">
    <source>
        <dbReference type="ARBA" id="ARBA00022485"/>
    </source>
</evidence>
<evidence type="ECO:0000256" key="4">
    <source>
        <dbReference type="ARBA" id="ARBA00022763"/>
    </source>
</evidence>
<accession>A0ABW4DR32</accession>
<dbReference type="Proteomes" id="UP001597244">
    <property type="component" value="Unassembled WGS sequence"/>
</dbReference>
<comment type="function">
    <text evidence="10">DNA repair enzyme that has both DNA N-glycosylase activity and AP-lyase activity. The DNA N-glycosylase activity releases various damaged pyrimidines from DNA by cleaving the N-glycosidic bond, leaving an AP (apurinic/apyrimidinic) site. The AP-lyase activity cleaves the phosphodiester bond 3' to the AP site by a beta-elimination, leaving a 3'-terminal unsaturated sugar and a product with a terminal 5'-phosphate.</text>
</comment>
<dbReference type="SUPFAM" id="SSF48150">
    <property type="entry name" value="DNA-glycosylase"/>
    <property type="match status" value="1"/>
</dbReference>
<feature type="binding site" evidence="10">
    <location>
        <position position="192"/>
    </location>
    <ligand>
        <name>[4Fe-4S] cluster</name>
        <dbReference type="ChEBI" id="CHEBI:49883"/>
    </ligand>
</feature>
<dbReference type="Gene3D" id="1.10.1670.10">
    <property type="entry name" value="Helix-hairpin-Helix base-excision DNA repair enzymes (C-terminal)"/>
    <property type="match status" value="1"/>
</dbReference>
<keyword evidence="12" id="KW-0255">Endonuclease</keyword>
<keyword evidence="10 12" id="KW-0456">Lyase</keyword>
<keyword evidence="2 10" id="KW-0004">4Fe-4S</keyword>
<dbReference type="InterPro" id="IPR005759">
    <property type="entry name" value="Nth"/>
</dbReference>
<dbReference type="Pfam" id="PF00633">
    <property type="entry name" value="HHH"/>
    <property type="match status" value="1"/>
</dbReference>
<dbReference type="EC" id="4.2.99.18" evidence="10"/>
<reference evidence="13" key="1">
    <citation type="journal article" date="2019" name="Int. J. Syst. Evol. Microbiol.">
        <title>The Global Catalogue of Microorganisms (GCM) 10K type strain sequencing project: providing services to taxonomists for standard genome sequencing and annotation.</title>
        <authorList>
            <consortium name="The Broad Institute Genomics Platform"/>
            <consortium name="The Broad Institute Genome Sequencing Center for Infectious Disease"/>
            <person name="Wu L."/>
            <person name="Ma J."/>
        </authorList>
    </citation>
    <scope>NUCLEOTIDE SEQUENCE [LARGE SCALE GENOMIC DNA]</scope>
    <source>
        <strain evidence="13">CCM 8951</strain>
    </source>
</reference>
<dbReference type="PROSITE" id="PS00764">
    <property type="entry name" value="ENDONUCLEASE_III_1"/>
    <property type="match status" value="1"/>
</dbReference>
<keyword evidence="5 10" id="KW-0378">Hydrolase</keyword>
<feature type="domain" description="HhH-GPD" evidence="11">
    <location>
        <begin position="42"/>
        <end position="190"/>
    </location>
</feature>
<keyword evidence="7 10" id="KW-0411">Iron-sulfur</keyword>
<dbReference type="NCBIfam" id="TIGR01083">
    <property type="entry name" value="nth"/>
    <property type="match status" value="1"/>
</dbReference>
<keyword evidence="13" id="KW-1185">Reference proteome</keyword>
<evidence type="ECO:0000256" key="1">
    <source>
        <dbReference type="ARBA" id="ARBA00008343"/>
    </source>
</evidence>
<feature type="binding site" evidence="10">
    <location>
        <position position="208"/>
    </location>
    <ligand>
        <name>[4Fe-4S] cluster</name>
        <dbReference type="ChEBI" id="CHEBI:49883"/>
    </ligand>
</feature>
<dbReference type="InterPro" id="IPR004035">
    <property type="entry name" value="Endouclease-III_FeS-bd_BS"/>
</dbReference>